<dbReference type="Pfam" id="PF03732">
    <property type="entry name" value="Retrotrans_gag"/>
    <property type="match status" value="1"/>
</dbReference>
<dbReference type="AlphaFoldDB" id="A0A6G1FFK3"/>
<organism evidence="2 3">
    <name type="scientific">Oryza meyeriana var. granulata</name>
    <dbReference type="NCBI Taxonomy" id="110450"/>
    <lineage>
        <taxon>Eukaryota</taxon>
        <taxon>Viridiplantae</taxon>
        <taxon>Streptophyta</taxon>
        <taxon>Embryophyta</taxon>
        <taxon>Tracheophyta</taxon>
        <taxon>Spermatophyta</taxon>
        <taxon>Magnoliopsida</taxon>
        <taxon>Liliopsida</taxon>
        <taxon>Poales</taxon>
        <taxon>Poaceae</taxon>
        <taxon>BOP clade</taxon>
        <taxon>Oryzoideae</taxon>
        <taxon>Oryzeae</taxon>
        <taxon>Oryzinae</taxon>
        <taxon>Oryza</taxon>
        <taxon>Oryza meyeriana</taxon>
    </lineage>
</organism>
<keyword evidence="3" id="KW-1185">Reference proteome</keyword>
<gene>
    <name evidence="2" type="ORF">E2562_035033</name>
</gene>
<evidence type="ECO:0000259" key="1">
    <source>
        <dbReference type="Pfam" id="PF03732"/>
    </source>
</evidence>
<protein>
    <recommendedName>
        <fullName evidence="1">Retrotransposon gag domain-containing protein</fullName>
    </recommendedName>
</protein>
<sequence length="268" mass="30739">MRVKPNPSWKKFSAHTHQNFSLAADPLDADDWLHDIKGKLNLCRCNDEEKTAYASYYLQGAAAAWWENYKAVLPQGVPITWNVFKEAFRNAHNPEGVMEIKRKEFRNLVQNNMPFMDFLNKFNYLSCYVHKEMTTEARKVTLCQERLNPELRNQQAAVHPNHVLGSPPALVHQHHHFQGHKCMPRVLSKSRFSHTTVWQSRPVLKTGLLTSIAANWDTTPTIAHSRRGWHKHFSPVLPSSHRVPWEGSEEAGLAPNPAKLQLAVISIM</sequence>
<evidence type="ECO:0000313" key="2">
    <source>
        <dbReference type="EMBL" id="KAF0935604.1"/>
    </source>
</evidence>
<evidence type="ECO:0000313" key="3">
    <source>
        <dbReference type="Proteomes" id="UP000479710"/>
    </source>
</evidence>
<dbReference type="InterPro" id="IPR005162">
    <property type="entry name" value="Retrotrans_gag_dom"/>
</dbReference>
<dbReference type="Proteomes" id="UP000479710">
    <property type="component" value="Unassembled WGS sequence"/>
</dbReference>
<name>A0A6G1FFK3_9ORYZ</name>
<reference evidence="2 3" key="1">
    <citation type="submission" date="2019-11" db="EMBL/GenBank/DDBJ databases">
        <title>Whole genome sequence of Oryza granulata.</title>
        <authorList>
            <person name="Li W."/>
        </authorList>
    </citation>
    <scope>NUCLEOTIDE SEQUENCE [LARGE SCALE GENOMIC DNA]</scope>
    <source>
        <strain evidence="3">cv. Menghai</strain>
        <tissue evidence="2">Leaf</tissue>
    </source>
</reference>
<proteinExistence type="predicted"/>
<accession>A0A6G1FFK3</accession>
<feature type="domain" description="Retrotransposon gag" evidence="1">
    <location>
        <begin position="53"/>
        <end position="147"/>
    </location>
</feature>
<dbReference type="EMBL" id="SPHZ02000001">
    <property type="protein sequence ID" value="KAF0935604.1"/>
    <property type="molecule type" value="Genomic_DNA"/>
</dbReference>
<dbReference type="OrthoDB" id="786614at2759"/>
<comment type="caution">
    <text evidence="2">The sequence shown here is derived from an EMBL/GenBank/DDBJ whole genome shotgun (WGS) entry which is preliminary data.</text>
</comment>